<comment type="caution">
    <text evidence="11">The sequence shown here is derived from an EMBL/GenBank/DDBJ whole genome shotgun (WGS) entry which is preliminary data.</text>
</comment>
<dbReference type="PANTHER" id="PTHR24221:SF430">
    <property type="entry name" value="MULTIDRUG RESISTANCE ABC TRANSPORTER ATP-BINDING_PERMEASE PROTEIN YHEH-RELATED"/>
    <property type="match status" value="1"/>
</dbReference>
<dbReference type="PROSITE" id="PS50929">
    <property type="entry name" value="ABC_TM1F"/>
    <property type="match status" value="1"/>
</dbReference>
<protein>
    <submittedName>
        <fullName evidence="11">Multidrug ABC transporter permease</fullName>
    </submittedName>
</protein>
<evidence type="ECO:0000256" key="1">
    <source>
        <dbReference type="ARBA" id="ARBA00004651"/>
    </source>
</evidence>
<keyword evidence="6 8" id="KW-1133">Transmembrane helix</keyword>
<dbReference type="AlphaFoldDB" id="A0A2W0H9L3"/>
<dbReference type="SUPFAM" id="SSF90123">
    <property type="entry name" value="ABC transporter transmembrane region"/>
    <property type="match status" value="1"/>
</dbReference>
<evidence type="ECO:0000256" key="2">
    <source>
        <dbReference type="ARBA" id="ARBA00022448"/>
    </source>
</evidence>
<dbReference type="Gene3D" id="1.20.1560.10">
    <property type="entry name" value="ABC transporter type 1, transmembrane domain"/>
    <property type="match status" value="1"/>
</dbReference>
<keyword evidence="5" id="KW-0067">ATP-binding</keyword>
<dbReference type="PANTHER" id="PTHR24221">
    <property type="entry name" value="ATP-BINDING CASSETTE SUB-FAMILY B"/>
    <property type="match status" value="1"/>
</dbReference>
<dbReference type="InterPro" id="IPR011527">
    <property type="entry name" value="ABC1_TM_dom"/>
</dbReference>
<dbReference type="OrthoDB" id="9770415at2"/>
<keyword evidence="4" id="KW-0547">Nucleotide-binding</keyword>
<dbReference type="FunFam" id="3.40.50.300:FF:000287">
    <property type="entry name" value="Multidrug ABC transporter ATP-binding protein"/>
    <property type="match status" value="1"/>
</dbReference>
<dbReference type="InterPro" id="IPR003593">
    <property type="entry name" value="AAA+_ATPase"/>
</dbReference>
<organism evidence="11 12">
    <name type="scientific">Alteribacter lacisalsi</name>
    <dbReference type="NCBI Taxonomy" id="2045244"/>
    <lineage>
        <taxon>Bacteria</taxon>
        <taxon>Bacillati</taxon>
        <taxon>Bacillota</taxon>
        <taxon>Bacilli</taxon>
        <taxon>Bacillales</taxon>
        <taxon>Bacillaceae</taxon>
        <taxon>Alteribacter</taxon>
    </lineage>
</organism>
<name>A0A2W0H9L3_9BACI</name>
<dbReference type="GO" id="GO:0140359">
    <property type="term" value="F:ABC-type transporter activity"/>
    <property type="evidence" value="ECO:0007669"/>
    <property type="project" value="InterPro"/>
</dbReference>
<comment type="subcellular location">
    <subcellularLocation>
        <location evidence="1">Cell membrane</location>
        <topology evidence="1">Multi-pass membrane protein</topology>
    </subcellularLocation>
</comment>
<dbReference type="GO" id="GO:0034040">
    <property type="term" value="F:ATPase-coupled lipid transmembrane transporter activity"/>
    <property type="evidence" value="ECO:0007669"/>
    <property type="project" value="TreeGrafter"/>
</dbReference>
<gene>
    <name evidence="11" type="ORF">CR205_02390</name>
</gene>
<evidence type="ECO:0000256" key="4">
    <source>
        <dbReference type="ARBA" id="ARBA00022741"/>
    </source>
</evidence>
<dbReference type="GO" id="GO:0005524">
    <property type="term" value="F:ATP binding"/>
    <property type="evidence" value="ECO:0007669"/>
    <property type="project" value="UniProtKB-KW"/>
</dbReference>
<sequence length="688" mass="77027">MKDTKIKSDNRKNTPTRRLIRYALDFKKTIIFALVLLAIAAAAELTGPFIAKHMIDNHILGIEQEWVEVDDAAAAEVVYEDRAFIRGDRYGGEAEQIGEAQLLQVGITFIFLEDPISFDGARELDGSTLTVTRGDESAVYDVVPLTADETFTFYGPEVKFLLMLMGGYFLLVAFGAFLHYHQSFLLQRSANQIIQKMRNDVFGKVQQLPVKYFDKHPAGKILSRVTNDTEAIRELYVRVLATFFTSIIYLTGIYIALFILEPTLATAALVLLPILVVWAMLYRKFAAKYNHVIREKLSDINGKINENIQGMPVIQAFGREKEVNDEFEEVNKEHYKYNNKLLSLNAMTSFNLVNLFRNIAFVGLIWYFGGASVGVGAVFSLGVLYAFVDYLNRLFEPVNNLVNQLAQLEEARVAGERVFQLMDEDGVPVEAGSVPRFRGNVKFENVSFAYTDEDYVLKNISFEASQGETVAFVGHTGSGKSSIMNVLFRFYDHQKGSVTIDGTNIQKLSKQAVREHMAIVLQDPFLFTGTIASNVGLDDPRISREQIREALIKVGAGEMIDSLPGGIDEEVKEKGSTLSAGQRQLISFARALVFDPPILILDEATANIDTETEAVIQQALDVVKDGRTTFVIAHRLSTIRAADQIIVLNQGEILERGDHEELMDLEGTYYYMYQLQQGIQKEKESPAG</sequence>
<keyword evidence="2" id="KW-0813">Transport</keyword>
<evidence type="ECO:0000256" key="7">
    <source>
        <dbReference type="ARBA" id="ARBA00023136"/>
    </source>
</evidence>
<keyword evidence="7 8" id="KW-0472">Membrane</keyword>
<feature type="transmembrane region" description="Helical" evidence="8">
    <location>
        <begin position="365"/>
        <end position="388"/>
    </location>
</feature>
<dbReference type="InterPro" id="IPR027417">
    <property type="entry name" value="P-loop_NTPase"/>
</dbReference>
<dbReference type="Pfam" id="PF00005">
    <property type="entry name" value="ABC_tran"/>
    <property type="match status" value="1"/>
</dbReference>
<dbReference type="PROSITE" id="PS00211">
    <property type="entry name" value="ABC_TRANSPORTER_1"/>
    <property type="match status" value="1"/>
</dbReference>
<evidence type="ECO:0000256" key="5">
    <source>
        <dbReference type="ARBA" id="ARBA00022840"/>
    </source>
</evidence>
<dbReference type="InterPro" id="IPR003439">
    <property type="entry name" value="ABC_transporter-like_ATP-bd"/>
</dbReference>
<dbReference type="PROSITE" id="PS50893">
    <property type="entry name" value="ABC_TRANSPORTER_2"/>
    <property type="match status" value="1"/>
</dbReference>
<dbReference type="SUPFAM" id="SSF52540">
    <property type="entry name" value="P-loop containing nucleoside triphosphate hydrolases"/>
    <property type="match status" value="1"/>
</dbReference>
<dbReference type="GO" id="GO:0005886">
    <property type="term" value="C:plasma membrane"/>
    <property type="evidence" value="ECO:0007669"/>
    <property type="project" value="UniProtKB-SubCell"/>
</dbReference>
<accession>A0A2W0H9L3</accession>
<keyword evidence="12" id="KW-1185">Reference proteome</keyword>
<dbReference type="CDD" id="cd03254">
    <property type="entry name" value="ABCC_Glucan_exporter_like"/>
    <property type="match status" value="1"/>
</dbReference>
<dbReference type="Proteomes" id="UP000248066">
    <property type="component" value="Unassembled WGS sequence"/>
</dbReference>
<dbReference type="GO" id="GO:0016887">
    <property type="term" value="F:ATP hydrolysis activity"/>
    <property type="evidence" value="ECO:0007669"/>
    <property type="project" value="InterPro"/>
</dbReference>
<feature type="transmembrane region" description="Helical" evidence="8">
    <location>
        <begin position="263"/>
        <end position="282"/>
    </location>
</feature>
<dbReference type="Pfam" id="PF00664">
    <property type="entry name" value="ABC_membrane"/>
    <property type="match status" value="1"/>
</dbReference>
<evidence type="ECO:0000256" key="6">
    <source>
        <dbReference type="ARBA" id="ARBA00022989"/>
    </source>
</evidence>
<dbReference type="RefSeq" id="WP_110516575.1">
    <property type="nucleotide sequence ID" value="NZ_PDOF01000001.1"/>
</dbReference>
<feature type="transmembrane region" description="Helical" evidence="8">
    <location>
        <begin position="235"/>
        <end position="257"/>
    </location>
</feature>
<proteinExistence type="predicted"/>
<dbReference type="SMART" id="SM00382">
    <property type="entry name" value="AAA"/>
    <property type="match status" value="1"/>
</dbReference>
<reference evidence="11 12" key="1">
    <citation type="submission" date="2017-10" db="EMBL/GenBank/DDBJ databases">
        <title>Bacillus sp. nov., a halophilic bacterium isolated from a Yangshapao Lake.</title>
        <authorList>
            <person name="Wang H."/>
        </authorList>
    </citation>
    <scope>NUCLEOTIDE SEQUENCE [LARGE SCALE GENOMIC DNA]</scope>
    <source>
        <strain evidence="11 12">YSP-3</strain>
    </source>
</reference>
<dbReference type="InterPro" id="IPR036640">
    <property type="entry name" value="ABC1_TM_sf"/>
</dbReference>
<evidence type="ECO:0000256" key="8">
    <source>
        <dbReference type="SAM" id="Phobius"/>
    </source>
</evidence>
<evidence type="ECO:0000256" key="3">
    <source>
        <dbReference type="ARBA" id="ARBA00022692"/>
    </source>
</evidence>
<feature type="domain" description="ABC transmembrane type-1" evidence="10">
    <location>
        <begin position="31"/>
        <end position="410"/>
    </location>
</feature>
<dbReference type="InterPro" id="IPR017871">
    <property type="entry name" value="ABC_transporter-like_CS"/>
</dbReference>
<feature type="transmembrane region" description="Helical" evidence="8">
    <location>
        <begin position="160"/>
        <end position="180"/>
    </location>
</feature>
<dbReference type="InterPro" id="IPR039421">
    <property type="entry name" value="Type_1_exporter"/>
</dbReference>
<dbReference type="EMBL" id="PDOF01000001">
    <property type="protein sequence ID" value="PYZ97466.1"/>
    <property type="molecule type" value="Genomic_DNA"/>
</dbReference>
<evidence type="ECO:0000259" key="9">
    <source>
        <dbReference type="PROSITE" id="PS50893"/>
    </source>
</evidence>
<evidence type="ECO:0000313" key="12">
    <source>
        <dbReference type="Proteomes" id="UP000248066"/>
    </source>
</evidence>
<feature type="domain" description="ABC transporter" evidence="9">
    <location>
        <begin position="441"/>
        <end position="675"/>
    </location>
</feature>
<evidence type="ECO:0000259" key="10">
    <source>
        <dbReference type="PROSITE" id="PS50929"/>
    </source>
</evidence>
<dbReference type="Gene3D" id="3.40.50.300">
    <property type="entry name" value="P-loop containing nucleotide triphosphate hydrolases"/>
    <property type="match status" value="1"/>
</dbReference>
<keyword evidence="3 8" id="KW-0812">Transmembrane</keyword>
<dbReference type="CDD" id="cd18544">
    <property type="entry name" value="ABC_6TM_TmrA_like"/>
    <property type="match status" value="1"/>
</dbReference>
<evidence type="ECO:0000313" key="11">
    <source>
        <dbReference type="EMBL" id="PYZ97466.1"/>
    </source>
</evidence>